<proteinExistence type="predicted"/>
<feature type="region of interest" description="Disordered" evidence="1">
    <location>
        <begin position="1"/>
        <end position="55"/>
    </location>
</feature>
<feature type="compositionally biased region" description="Polar residues" evidence="1">
    <location>
        <begin position="27"/>
        <end position="46"/>
    </location>
</feature>
<organism evidence="2 3">
    <name type="scientific">Durusdinium trenchii</name>
    <dbReference type="NCBI Taxonomy" id="1381693"/>
    <lineage>
        <taxon>Eukaryota</taxon>
        <taxon>Sar</taxon>
        <taxon>Alveolata</taxon>
        <taxon>Dinophyceae</taxon>
        <taxon>Suessiales</taxon>
        <taxon>Symbiodiniaceae</taxon>
        <taxon>Durusdinium</taxon>
    </lineage>
</organism>
<comment type="caution">
    <text evidence="2">The sequence shown here is derived from an EMBL/GenBank/DDBJ whole genome shotgun (WGS) entry which is preliminary data.</text>
</comment>
<dbReference type="EMBL" id="CAXAMN010023873">
    <property type="protein sequence ID" value="CAK9081745.1"/>
    <property type="molecule type" value="Genomic_DNA"/>
</dbReference>
<reference evidence="2 3" key="1">
    <citation type="submission" date="2024-02" db="EMBL/GenBank/DDBJ databases">
        <authorList>
            <person name="Chen Y."/>
            <person name="Shah S."/>
            <person name="Dougan E. K."/>
            <person name="Thang M."/>
            <person name="Chan C."/>
        </authorList>
    </citation>
    <scope>NUCLEOTIDE SEQUENCE [LARGE SCALE GENOMIC DNA]</scope>
</reference>
<dbReference type="Proteomes" id="UP001642484">
    <property type="component" value="Unassembled WGS sequence"/>
</dbReference>
<evidence type="ECO:0000256" key="1">
    <source>
        <dbReference type="SAM" id="MobiDB-lite"/>
    </source>
</evidence>
<gene>
    <name evidence="2" type="ORF">CCMP2556_LOCUS39970</name>
</gene>
<protein>
    <submittedName>
        <fullName evidence="2">Uncharacterized protein</fullName>
    </submittedName>
</protein>
<name>A0ABP0Q0E8_9DINO</name>
<evidence type="ECO:0000313" key="2">
    <source>
        <dbReference type="EMBL" id="CAK9081745.1"/>
    </source>
</evidence>
<keyword evidence="3" id="KW-1185">Reference proteome</keyword>
<accession>A0ABP0Q0E8</accession>
<evidence type="ECO:0000313" key="3">
    <source>
        <dbReference type="Proteomes" id="UP001642484"/>
    </source>
</evidence>
<sequence>MSSSSNPHFPQVPKAGSIADLPKDGTNETASNLDTARSAVSASSMSPEEKEREKGRLQKLVKDFAKEVVSGIPVNLVNPATAHPSPHFFQMDRHLTVFSLKPKDGSTAEAAVQDYSVKELTKIYKGPEVLMNAPNLGVLAQHCVAFDTTRVQALWASSIALVYDLLTLSCQEALERDKFYTCLKILRMSVDISQSGQTSS</sequence>